<feature type="transmembrane region" description="Helical" evidence="1">
    <location>
        <begin position="29"/>
        <end position="49"/>
    </location>
</feature>
<name>A0ABT1A8G3_9PSEU</name>
<dbReference type="Pfam" id="PF24431">
    <property type="entry name" value="DUF7554"/>
    <property type="match status" value="1"/>
</dbReference>
<evidence type="ECO:0000313" key="3">
    <source>
        <dbReference type="Proteomes" id="UP001165283"/>
    </source>
</evidence>
<dbReference type="InterPro" id="IPR055976">
    <property type="entry name" value="DUF7554"/>
</dbReference>
<evidence type="ECO:0000313" key="2">
    <source>
        <dbReference type="EMBL" id="MCO1658984.1"/>
    </source>
</evidence>
<sequence length="59" mass="6241">MRGNLLKIVAALLVIWLVVAVIGAVVRGLIWLTVAAAVLFVATAAWGYLKHRSSGRSAP</sequence>
<gene>
    <name evidence="2" type="ORF">KDL28_28335</name>
</gene>
<dbReference type="RefSeq" id="WP_252443520.1">
    <property type="nucleotide sequence ID" value="NZ_JAGSOV010000061.1"/>
</dbReference>
<accession>A0ABT1A8G3</accession>
<organism evidence="2 3">
    <name type="scientific">Pseudonocardia humida</name>
    <dbReference type="NCBI Taxonomy" id="2800819"/>
    <lineage>
        <taxon>Bacteria</taxon>
        <taxon>Bacillati</taxon>
        <taxon>Actinomycetota</taxon>
        <taxon>Actinomycetes</taxon>
        <taxon>Pseudonocardiales</taxon>
        <taxon>Pseudonocardiaceae</taxon>
        <taxon>Pseudonocardia</taxon>
    </lineage>
</organism>
<reference evidence="2" key="1">
    <citation type="submission" date="2021-04" db="EMBL/GenBank/DDBJ databases">
        <title>Pseudonocardia sp. nov., isolated from sandy soil of mangrove forest.</title>
        <authorList>
            <person name="Zan Z."/>
            <person name="Huang R."/>
            <person name="Liu W."/>
        </authorList>
    </citation>
    <scope>NUCLEOTIDE SEQUENCE</scope>
    <source>
        <strain evidence="2">S2-4</strain>
    </source>
</reference>
<dbReference type="EMBL" id="JAGSOV010000061">
    <property type="protein sequence ID" value="MCO1658984.1"/>
    <property type="molecule type" value="Genomic_DNA"/>
</dbReference>
<dbReference type="Proteomes" id="UP001165283">
    <property type="component" value="Unassembled WGS sequence"/>
</dbReference>
<evidence type="ECO:0008006" key="4">
    <source>
        <dbReference type="Google" id="ProtNLM"/>
    </source>
</evidence>
<keyword evidence="1" id="KW-0472">Membrane</keyword>
<proteinExistence type="predicted"/>
<keyword evidence="1" id="KW-0812">Transmembrane</keyword>
<evidence type="ECO:0000256" key="1">
    <source>
        <dbReference type="SAM" id="Phobius"/>
    </source>
</evidence>
<comment type="caution">
    <text evidence="2">The sequence shown here is derived from an EMBL/GenBank/DDBJ whole genome shotgun (WGS) entry which is preliminary data.</text>
</comment>
<keyword evidence="3" id="KW-1185">Reference proteome</keyword>
<protein>
    <recommendedName>
        <fullName evidence="4">Secreted protein</fullName>
    </recommendedName>
</protein>
<feature type="transmembrane region" description="Helical" evidence="1">
    <location>
        <begin position="5"/>
        <end position="23"/>
    </location>
</feature>
<keyword evidence="1" id="KW-1133">Transmembrane helix</keyword>